<dbReference type="PANTHER" id="PTHR10366">
    <property type="entry name" value="NAD DEPENDENT EPIMERASE/DEHYDRATASE"/>
    <property type="match status" value="1"/>
</dbReference>
<protein>
    <recommendedName>
        <fullName evidence="3">NAD-dependent epimerase/dehydratase domain-containing protein</fullName>
    </recommendedName>
</protein>
<dbReference type="InterPro" id="IPR050425">
    <property type="entry name" value="NAD(P)_dehydrat-like"/>
</dbReference>
<dbReference type="GO" id="GO:0016616">
    <property type="term" value="F:oxidoreductase activity, acting on the CH-OH group of donors, NAD or NADP as acceptor"/>
    <property type="evidence" value="ECO:0007669"/>
    <property type="project" value="TreeGrafter"/>
</dbReference>
<dbReference type="HOGENOM" id="CLU_007383_9_2_1"/>
<dbReference type="AlphaFoldDB" id="A0A060SDY0"/>
<keyword evidence="5" id="KW-1185">Reference proteome</keyword>
<dbReference type="Pfam" id="PF01370">
    <property type="entry name" value="Epimerase"/>
    <property type="match status" value="1"/>
</dbReference>
<name>A0A060SDY0_PYCCI</name>
<dbReference type="PANTHER" id="PTHR10366:SF564">
    <property type="entry name" value="STEROL-4-ALPHA-CARBOXYLATE 3-DEHYDROGENASE, DECARBOXYLATING"/>
    <property type="match status" value="1"/>
</dbReference>
<evidence type="ECO:0000259" key="3">
    <source>
        <dbReference type="Pfam" id="PF01370"/>
    </source>
</evidence>
<feature type="domain" description="NAD-dependent epimerase/dehydratase" evidence="3">
    <location>
        <begin position="10"/>
        <end position="290"/>
    </location>
</feature>
<evidence type="ECO:0000313" key="4">
    <source>
        <dbReference type="EMBL" id="CDO72580.1"/>
    </source>
</evidence>
<reference evidence="4" key="1">
    <citation type="submission" date="2014-01" db="EMBL/GenBank/DDBJ databases">
        <title>The genome of the white-rot fungus Pycnoporus cinnabarinus: a basidiomycete model with a versatile arsenal for lignocellulosic biomass breakdown.</title>
        <authorList>
            <person name="Levasseur A."/>
            <person name="Lomascolo A."/>
            <person name="Ruiz-Duenas F.J."/>
            <person name="Uzan E."/>
            <person name="Piumi F."/>
            <person name="Kues U."/>
            <person name="Ram A.F.J."/>
            <person name="Murat C."/>
            <person name="Haon M."/>
            <person name="Benoit I."/>
            <person name="Arfi Y."/>
            <person name="Chevret D."/>
            <person name="Drula E."/>
            <person name="Kwon M.J."/>
            <person name="Gouret P."/>
            <person name="Lesage-Meessen L."/>
            <person name="Lombard V."/>
            <person name="Mariette J."/>
            <person name="Noirot C."/>
            <person name="Park J."/>
            <person name="Patyshakuliyeva A."/>
            <person name="Wieneger R.A.B."/>
            <person name="Wosten H.A.B."/>
            <person name="Martin F."/>
            <person name="Coutinho P.M."/>
            <person name="de Vries R."/>
            <person name="Martinez A.T."/>
            <person name="Klopp C."/>
            <person name="Pontarotti P."/>
            <person name="Henrissat B."/>
            <person name="Record E."/>
        </authorList>
    </citation>
    <scope>NUCLEOTIDE SEQUENCE [LARGE SCALE GENOMIC DNA]</scope>
    <source>
        <strain evidence="4">BRFM137</strain>
    </source>
</reference>
<gene>
    <name evidence="4" type="ORF">BN946_scf184983.g63</name>
</gene>
<dbReference type="EMBL" id="CCBP010000114">
    <property type="protein sequence ID" value="CDO72580.1"/>
    <property type="molecule type" value="Genomic_DNA"/>
</dbReference>
<evidence type="ECO:0000256" key="2">
    <source>
        <dbReference type="ARBA" id="ARBA00023445"/>
    </source>
</evidence>
<accession>A0A060SDY0</accession>
<keyword evidence="1" id="KW-0560">Oxidoreductase</keyword>
<dbReference type="Gene3D" id="3.40.50.720">
    <property type="entry name" value="NAD(P)-binding Rossmann-like Domain"/>
    <property type="match status" value="1"/>
</dbReference>
<dbReference type="InterPro" id="IPR001509">
    <property type="entry name" value="Epimerase_deHydtase"/>
</dbReference>
<dbReference type="OMA" id="ERYLCTS"/>
<dbReference type="InterPro" id="IPR036291">
    <property type="entry name" value="NAD(P)-bd_dom_sf"/>
</dbReference>
<evidence type="ECO:0000256" key="1">
    <source>
        <dbReference type="ARBA" id="ARBA00023002"/>
    </source>
</evidence>
<evidence type="ECO:0000313" key="5">
    <source>
        <dbReference type="Proteomes" id="UP000029665"/>
    </source>
</evidence>
<organism evidence="4 5">
    <name type="scientific">Pycnoporus cinnabarinus</name>
    <name type="common">Cinnabar-red polypore</name>
    <name type="synonym">Trametes cinnabarina</name>
    <dbReference type="NCBI Taxonomy" id="5643"/>
    <lineage>
        <taxon>Eukaryota</taxon>
        <taxon>Fungi</taxon>
        <taxon>Dikarya</taxon>
        <taxon>Basidiomycota</taxon>
        <taxon>Agaricomycotina</taxon>
        <taxon>Agaricomycetes</taxon>
        <taxon>Polyporales</taxon>
        <taxon>Polyporaceae</taxon>
        <taxon>Trametes</taxon>
    </lineage>
</organism>
<dbReference type="SUPFAM" id="SSF51735">
    <property type="entry name" value="NAD(P)-binding Rossmann-fold domains"/>
    <property type="match status" value="1"/>
</dbReference>
<dbReference type="OrthoDB" id="2735536at2759"/>
<sequence>MPSIAAPAAVLVTGANGFIGQWVVLELLSRGYTVHGTVRTADKVATLSDLVARKSPEGKVRFKGFVVPDITAVRATPAAAPFMTCSAGLSSQDGAFDEAVQGVDGVIHLASPTSIHLEDPQAAIKPAVKGTTSILHSALKARTVKRMVIASSISAIASGSICPPRVYTEEDWNDRAVQVTENEGRNAPGLIKYEASKTLAERAAWEFMEKHRAGVCFDLCVINPSLVFGPMVDDTLPSPDALPVTPAMVYKALFARPSPAECTSACFNCVDVRDITEMFVKALETEEAGGERIVGNAQACTWDDWLLANEHLGLLPGLDRVTQHKAHEPRLPHPFFANDKSKRIFGITYKGVSDTLRDTVADFNVRGWLKHLEG</sequence>
<comment type="caution">
    <text evidence="4">The sequence shown here is derived from an EMBL/GenBank/DDBJ whole genome shotgun (WGS) entry which is preliminary data.</text>
</comment>
<dbReference type="STRING" id="5643.A0A060SDY0"/>
<dbReference type="Proteomes" id="UP000029665">
    <property type="component" value="Unassembled WGS sequence"/>
</dbReference>
<proteinExistence type="inferred from homology"/>
<comment type="similarity">
    <text evidence="2">Belongs to the NAD(P)-dependent epimerase/dehydratase family. Dihydroflavonol-4-reductase subfamily.</text>
</comment>